<protein>
    <submittedName>
        <fullName evidence="1">Uncharacterized protein</fullName>
    </submittedName>
</protein>
<comment type="caution">
    <text evidence="1">The sequence shown here is derived from an EMBL/GenBank/DDBJ whole genome shotgun (WGS) entry which is preliminary data.</text>
</comment>
<organism evidence="1 2">
    <name type="scientific">Hyalomma asiaticum</name>
    <name type="common">Tick</name>
    <dbReference type="NCBI Taxonomy" id="266040"/>
    <lineage>
        <taxon>Eukaryota</taxon>
        <taxon>Metazoa</taxon>
        <taxon>Ecdysozoa</taxon>
        <taxon>Arthropoda</taxon>
        <taxon>Chelicerata</taxon>
        <taxon>Arachnida</taxon>
        <taxon>Acari</taxon>
        <taxon>Parasitiformes</taxon>
        <taxon>Ixodida</taxon>
        <taxon>Ixodoidea</taxon>
        <taxon>Ixodidae</taxon>
        <taxon>Hyalomminae</taxon>
        <taxon>Hyalomma</taxon>
    </lineage>
</organism>
<evidence type="ECO:0000313" key="2">
    <source>
        <dbReference type="Proteomes" id="UP000821845"/>
    </source>
</evidence>
<evidence type="ECO:0000313" key="1">
    <source>
        <dbReference type="EMBL" id="KAH6939417.1"/>
    </source>
</evidence>
<dbReference type="EMBL" id="CM023482">
    <property type="protein sequence ID" value="KAH6939417.1"/>
    <property type="molecule type" value="Genomic_DNA"/>
</dbReference>
<accession>A0ACB7SZC3</accession>
<reference evidence="1" key="1">
    <citation type="submission" date="2020-05" db="EMBL/GenBank/DDBJ databases">
        <title>Large-scale comparative analyses of tick genomes elucidate their genetic diversity and vector capacities.</title>
        <authorList>
            <person name="Jia N."/>
            <person name="Wang J."/>
            <person name="Shi W."/>
            <person name="Du L."/>
            <person name="Sun Y."/>
            <person name="Zhan W."/>
            <person name="Jiang J."/>
            <person name="Wang Q."/>
            <person name="Zhang B."/>
            <person name="Ji P."/>
            <person name="Sakyi L.B."/>
            <person name="Cui X."/>
            <person name="Yuan T."/>
            <person name="Jiang B."/>
            <person name="Yang W."/>
            <person name="Lam T.T.-Y."/>
            <person name="Chang Q."/>
            <person name="Ding S."/>
            <person name="Wang X."/>
            <person name="Zhu J."/>
            <person name="Ruan X."/>
            <person name="Zhao L."/>
            <person name="Wei J."/>
            <person name="Que T."/>
            <person name="Du C."/>
            <person name="Cheng J."/>
            <person name="Dai P."/>
            <person name="Han X."/>
            <person name="Huang E."/>
            <person name="Gao Y."/>
            <person name="Liu J."/>
            <person name="Shao H."/>
            <person name="Ye R."/>
            <person name="Li L."/>
            <person name="Wei W."/>
            <person name="Wang X."/>
            <person name="Wang C."/>
            <person name="Yang T."/>
            <person name="Huo Q."/>
            <person name="Li W."/>
            <person name="Guo W."/>
            <person name="Chen H."/>
            <person name="Zhou L."/>
            <person name="Ni X."/>
            <person name="Tian J."/>
            <person name="Zhou Y."/>
            <person name="Sheng Y."/>
            <person name="Liu T."/>
            <person name="Pan Y."/>
            <person name="Xia L."/>
            <person name="Li J."/>
            <person name="Zhao F."/>
            <person name="Cao W."/>
        </authorList>
    </citation>
    <scope>NUCLEOTIDE SEQUENCE</scope>
    <source>
        <strain evidence="1">Hyas-2018</strain>
    </source>
</reference>
<keyword evidence="2" id="KW-1185">Reference proteome</keyword>
<proteinExistence type="predicted"/>
<gene>
    <name evidence="1" type="ORF">HPB50_017815</name>
</gene>
<dbReference type="Proteomes" id="UP000821845">
    <property type="component" value="Chromosome 2"/>
</dbReference>
<name>A0ACB7SZC3_HYAAI</name>
<sequence>MEGLQLGSGDQATNVKDAGQDDGGSANKPAQPGLPEPSTSGGGDSMQWGSSEAKDAAFDECVARGSGDAFFAEAPISPILARKAVPVLDDQELVPDYLKMPPDAGIIVGDLGQHRGYVFRNKPDIGAAAAAEKNIPKST</sequence>